<dbReference type="Pfam" id="PF09580">
    <property type="entry name" value="Spore_YhcN_YlaJ"/>
    <property type="match status" value="1"/>
</dbReference>
<keyword evidence="3" id="KW-1185">Reference proteome</keyword>
<dbReference type="OrthoDB" id="2938922at2"/>
<proteinExistence type="predicted"/>
<evidence type="ECO:0008006" key="4">
    <source>
        <dbReference type="Google" id="ProtNLM"/>
    </source>
</evidence>
<evidence type="ECO:0000313" key="3">
    <source>
        <dbReference type="Proteomes" id="UP000310334"/>
    </source>
</evidence>
<evidence type="ECO:0000256" key="1">
    <source>
        <dbReference type="SAM" id="Coils"/>
    </source>
</evidence>
<feature type="coiled-coil region" evidence="1">
    <location>
        <begin position="127"/>
        <end position="154"/>
    </location>
</feature>
<dbReference type="AlphaFoldDB" id="A0A4S4BX49"/>
<name>A0A4S4BX49_9BACI</name>
<accession>A0A4S4BX49</accession>
<evidence type="ECO:0000313" key="2">
    <source>
        <dbReference type="EMBL" id="THF79787.1"/>
    </source>
</evidence>
<reference evidence="2 3" key="1">
    <citation type="submission" date="2019-04" db="EMBL/GenBank/DDBJ databases">
        <title>Bacillus sediminilitoris sp. nov., isolated from a tidal flat sediment on the East China Sea.</title>
        <authorList>
            <person name="Wei Y."/>
            <person name="Mao H."/>
            <person name="Fang J."/>
        </authorList>
    </citation>
    <scope>NUCLEOTIDE SEQUENCE [LARGE SCALE GENOMIC DNA]</scope>
    <source>
        <strain evidence="2 3">DSL-17</strain>
    </source>
</reference>
<dbReference type="InterPro" id="IPR019076">
    <property type="entry name" value="Spore_lipoprot_YhcN/YlaJ-like"/>
</dbReference>
<dbReference type="Proteomes" id="UP000310334">
    <property type="component" value="Unassembled WGS sequence"/>
</dbReference>
<protein>
    <recommendedName>
        <fullName evidence="4">Sporulation lipoprotein YhcN/YlaJ</fullName>
    </recommendedName>
</protein>
<sequence>MMNEVFLMKHRNISVLHIVIILMIATGCNMANNNNEKNNLNIKNVSHLDMNHVNMESEIEKLLDKEKEVSDVKVFDTDKEIFIAAEIKQMDRFRIKEIEKKLNNLIKDKYPNHNVTLSTDKKIFLELDKLEQKAKNTNMNNKDLEKEIKRIKSLSEELT</sequence>
<comment type="caution">
    <text evidence="2">The sequence shown here is derived from an EMBL/GenBank/DDBJ whole genome shotgun (WGS) entry which is preliminary data.</text>
</comment>
<keyword evidence="1" id="KW-0175">Coiled coil</keyword>
<organism evidence="2 3">
    <name type="scientific">Metabacillus sediminilitoris</name>
    <dbReference type="NCBI Taxonomy" id="2567941"/>
    <lineage>
        <taxon>Bacteria</taxon>
        <taxon>Bacillati</taxon>
        <taxon>Bacillota</taxon>
        <taxon>Bacilli</taxon>
        <taxon>Bacillales</taxon>
        <taxon>Bacillaceae</taxon>
        <taxon>Metabacillus</taxon>
    </lineage>
</organism>
<gene>
    <name evidence="2" type="ORF">E6W99_12380</name>
</gene>
<dbReference type="EMBL" id="SSNT01000008">
    <property type="protein sequence ID" value="THF79787.1"/>
    <property type="molecule type" value="Genomic_DNA"/>
</dbReference>